<gene>
    <name evidence="9 14" type="primary">secD</name>
    <name evidence="14" type="ORF">CUTER_06195</name>
</gene>
<feature type="domain" description="SecDF P1 head subdomain" evidence="13">
    <location>
        <begin position="282"/>
        <end position="384"/>
    </location>
</feature>
<dbReference type="PATRIC" id="fig|1072256.5.peg.1229"/>
<evidence type="ECO:0000259" key="13">
    <source>
        <dbReference type="Pfam" id="PF22599"/>
    </source>
</evidence>
<feature type="transmembrane region" description="Helical" evidence="9">
    <location>
        <begin position="467"/>
        <end position="488"/>
    </location>
</feature>
<keyword evidence="2 9" id="KW-0813">Transport</keyword>
<accession>A0A0G3HET7</accession>
<evidence type="ECO:0000313" key="15">
    <source>
        <dbReference type="Proteomes" id="UP000035548"/>
    </source>
</evidence>
<evidence type="ECO:0000256" key="9">
    <source>
        <dbReference type="HAMAP-Rule" id="MF_01463"/>
    </source>
</evidence>
<dbReference type="KEGG" id="cut:CUTER_06195"/>
<dbReference type="Pfam" id="PF02355">
    <property type="entry name" value="SecD_SecF_C"/>
    <property type="match status" value="1"/>
</dbReference>
<feature type="domain" description="Protein translocase subunit SecDF P1" evidence="12">
    <location>
        <begin position="74"/>
        <end position="128"/>
    </location>
</feature>
<dbReference type="InterPro" id="IPR022813">
    <property type="entry name" value="SecD/SecF_arch_bac"/>
</dbReference>
<dbReference type="NCBIfam" id="TIGR01129">
    <property type="entry name" value="secD"/>
    <property type="match status" value="1"/>
</dbReference>
<dbReference type="HAMAP" id="MF_01463_B">
    <property type="entry name" value="SecD_B"/>
    <property type="match status" value="1"/>
</dbReference>
<evidence type="ECO:0000256" key="5">
    <source>
        <dbReference type="ARBA" id="ARBA00022927"/>
    </source>
</evidence>
<feature type="transmembrane region" description="Helical" evidence="9">
    <location>
        <begin position="21"/>
        <end position="39"/>
    </location>
</feature>
<protein>
    <recommendedName>
        <fullName evidence="9">Protein translocase subunit SecD</fullName>
    </recommendedName>
</protein>
<dbReference type="Pfam" id="PF22599">
    <property type="entry name" value="SecDF_P1_head"/>
    <property type="match status" value="1"/>
</dbReference>
<evidence type="ECO:0000256" key="6">
    <source>
        <dbReference type="ARBA" id="ARBA00022989"/>
    </source>
</evidence>
<dbReference type="GO" id="GO:0043952">
    <property type="term" value="P:protein transport by the Sec complex"/>
    <property type="evidence" value="ECO:0007669"/>
    <property type="project" value="UniProtKB-UniRule"/>
</dbReference>
<keyword evidence="8 9" id="KW-0472">Membrane</keyword>
<evidence type="ECO:0000256" key="8">
    <source>
        <dbReference type="ARBA" id="ARBA00023136"/>
    </source>
</evidence>
<evidence type="ECO:0000256" key="3">
    <source>
        <dbReference type="ARBA" id="ARBA00022475"/>
    </source>
</evidence>
<dbReference type="GO" id="GO:0005886">
    <property type="term" value="C:plasma membrane"/>
    <property type="evidence" value="ECO:0007669"/>
    <property type="project" value="UniProtKB-SubCell"/>
</dbReference>
<evidence type="ECO:0000313" key="14">
    <source>
        <dbReference type="EMBL" id="AKK11235.1"/>
    </source>
</evidence>
<evidence type="ECO:0000259" key="11">
    <source>
        <dbReference type="Pfam" id="PF02355"/>
    </source>
</evidence>
<dbReference type="InterPro" id="IPR048634">
    <property type="entry name" value="SecD_SecF_C"/>
</dbReference>
<name>A0A0G3HET7_9CORY</name>
<keyword evidence="7 9" id="KW-0811">Translocation</keyword>
<dbReference type="PANTHER" id="PTHR30081">
    <property type="entry name" value="PROTEIN-EXPORT MEMBRANE PROTEIN SEC"/>
    <property type="match status" value="1"/>
</dbReference>
<dbReference type="Proteomes" id="UP000035548">
    <property type="component" value="Chromosome"/>
</dbReference>
<evidence type="ECO:0000256" key="4">
    <source>
        <dbReference type="ARBA" id="ARBA00022692"/>
    </source>
</evidence>
<evidence type="ECO:0000256" key="7">
    <source>
        <dbReference type="ARBA" id="ARBA00023010"/>
    </source>
</evidence>
<comment type="subunit">
    <text evidence="9">Forms a complex with SecF. Part of the essential Sec protein translocation apparatus which comprises SecA, SecYEG and auxiliary proteins SecDF. Other proteins may also be involved.</text>
</comment>
<dbReference type="PANTHER" id="PTHR30081:SF1">
    <property type="entry name" value="PROTEIN TRANSLOCASE SUBUNIT SECD"/>
    <property type="match status" value="1"/>
</dbReference>
<dbReference type="Gene3D" id="3.30.1360.200">
    <property type="match status" value="1"/>
</dbReference>
<feature type="region of interest" description="Disordered" evidence="10">
    <location>
        <begin position="275"/>
        <end position="295"/>
    </location>
</feature>
<dbReference type="NCBIfam" id="TIGR00916">
    <property type="entry name" value="2A0604s01"/>
    <property type="match status" value="1"/>
</dbReference>
<reference evidence="14 15" key="1">
    <citation type="journal article" date="2015" name="Genome Announc.">
        <title>Virulence Factor Genes Detected in the Complete Genome Sequence of Corynebacterium uterequi DSM 45634, Isolated from the Uterus of a Maiden Mare.</title>
        <authorList>
            <person name="Ruckert C."/>
            <person name="Kriete M."/>
            <person name="Jaenicke S."/>
            <person name="Winkler A."/>
            <person name="Tauch A."/>
        </authorList>
    </citation>
    <scope>NUCLEOTIDE SEQUENCE [LARGE SCALE GENOMIC DNA]</scope>
    <source>
        <strain evidence="14 15">DSM 45634</strain>
    </source>
</reference>
<reference evidence="15" key="2">
    <citation type="submission" date="2015-05" db="EMBL/GenBank/DDBJ databases">
        <title>Complete genome sequence of Corynebacterium uterequi DSM 45634, isolated from the uterus of a maiden mare.</title>
        <authorList>
            <person name="Ruckert C."/>
            <person name="Albersmeier A."/>
            <person name="Winkler A."/>
            <person name="Tauch A."/>
        </authorList>
    </citation>
    <scope>NUCLEOTIDE SEQUENCE [LARGE SCALE GENOMIC DNA]</scope>
    <source>
        <strain evidence="15">DSM 45634</strain>
    </source>
</reference>
<dbReference type="InterPro" id="IPR048631">
    <property type="entry name" value="SecD_1st"/>
</dbReference>
<proteinExistence type="inferred from homology"/>
<dbReference type="Gene3D" id="3.30.70.3220">
    <property type="match status" value="1"/>
</dbReference>
<evidence type="ECO:0000259" key="12">
    <source>
        <dbReference type="Pfam" id="PF21760"/>
    </source>
</evidence>
<evidence type="ECO:0000256" key="2">
    <source>
        <dbReference type="ARBA" id="ARBA00022448"/>
    </source>
</evidence>
<feature type="domain" description="Protein export membrane protein SecD/SecF C-terminal" evidence="11">
    <location>
        <begin position="398"/>
        <end position="566"/>
    </location>
</feature>
<keyword evidence="5 9" id="KW-0653">Protein transport</keyword>
<evidence type="ECO:0000256" key="1">
    <source>
        <dbReference type="ARBA" id="ARBA00004651"/>
    </source>
</evidence>
<dbReference type="InterPro" id="IPR055344">
    <property type="entry name" value="SecD_SecF_C_bact"/>
</dbReference>
<keyword evidence="4 9" id="KW-0812">Transmembrane</keyword>
<comment type="function">
    <text evidence="9">Part of the Sec protein translocase complex. Interacts with the SecYEG preprotein conducting channel. SecDF uses the proton motive force (PMF) to complete protein translocation after the ATP-dependent function of SecA.</text>
</comment>
<comment type="subcellular location">
    <subcellularLocation>
        <location evidence="1 9">Cell membrane</location>
        <topology evidence="1 9">Multi-pass membrane protein</topology>
    </subcellularLocation>
</comment>
<dbReference type="SUPFAM" id="SSF82866">
    <property type="entry name" value="Multidrug efflux transporter AcrB transmembrane domain"/>
    <property type="match status" value="1"/>
</dbReference>
<dbReference type="EMBL" id="CP011546">
    <property type="protein sequence ID" value="AKK11235.1"/>
    <property type="molecule type" value="Genomic_DNA"/>
</dbReference>
<dbReference type="Gene3D" id="1.20.1640.10">
    <property type="entry name" value="Multidrug efflux transporter AcrB transmembrane domain"/>
    <property type="match status" value="1"/>
</dbReference>
<feature type="transmembrane region" description="Helical" evidence="9">
    <location>
        <begin position="408"/>
        <end position="430"/>
    </location>
</feature>
<dbReference type="GO" id="GO:0065002">
    <property type="term" value="P:intracellular protein transmembrane transport"/>
    <property type="evidence" value="ECO:0007669"/>
    <property type="project" value="UniProtKB-UniRule"/>
</dbReference>
<evidence type="ECO:0000256" key="10">
    <source>
        <dbReference type="SAM" id="MobiDB-lite"/>
    </source>
</evidence>
<sequence>MAAQERRTGGAGHAKRAWPKRAIGLFILILATVYGLIFLTGDKSLAPRLGIDLQGGTRITLVPQGDNPTPEQLSQARTILENRVNGMGVSGAEVVADGSTLVITVPGEDASQAQAVGQTSQLLFRPVAQPGLPDVLSMPTATEEMANRWVEHGILTPEEAQAGLDKLVSGLNALLKQQDPAAEEIATPQVSAQPPAPVSNAIEAGDRREEQIEVLLADRQSSDPTVQAAASSLLVCTPDRTDPLAGTDDPAKPLVTCDPANGQPYVLEPAPLLSGVTDEDGPRLTGDQIDADRPITGGYNPETGQMEISFSFETEGKANGSATWAELTTENLQEQVAITLDSQVISAPVIQSATPYGSATSITGDFTQEEATALANNLRYGALPLSFAGENGEPGGTTQTIPPQLGAAALKAGIIAGLVGFALIAVYVFFYYRLFGLISLVTLALATALSYGLIVLLGRWIGYSLDLAGVAGLIIGLGTTADSFVVYYERIKDEIRAGRTVRSAVHRGWDRAKQTIVTGNVVTLIGAVVVYALAVGEVRGFAFTLGLMTIFDILVTFLITAPLAMLAVRSRFWSKGSVNGLGAMIRYAEAQRERQRADGAVETTNEEN</sequence>
<keyword evidence="15" id="KW-1185">Reference proteome</keyword>
<dbReference type="InterPro" id="IPR054384">
    <property type="entry name" value="SecDF_P1_head"/>
</dbReference>
<dbReference type="Pfam" id="PF21760">
    <property type="entry name" value="SecD_1st"/>
    <property type="match status" value="1"/>
</dbReference>
<dbReference type="InterPro" id="IPR005791">
    <property type="entry name" value="SecD"/>
</dbReference>
<organism evidence="14 15">
    <name type="scientific">Corynebacterium uterequi</name>
    <dbReference type="NCBI Taxonomy" id="1072256"/>
    <lineage>
        <taxon>Bacteria</taxon>
        <taxon>Bacillati</taxon>
        <taxon>Actinomycetota</taxon>
        <taxon>Actinomycetes</taxon>
        <taxon>Mycobacteriales</taxon>
        <taxon>Corynebacteriaceae</taxon>
        <taxon>Corynebacterium</taxon>
    </lineage>
</organism>
<feature type="transmembrane region" description="Helical" evidence="9">
    <location>
        <begin position="516"/>
        <end position="535"/>
    </location>
</feature>
<dbReference type="GO" id="GO:0006605">
    <property type="term" value="P:protein targeting"/>
    <property type="evidence" value="ECO:0007669"/>
    <property type="project" value="UniProtKB-UniRule"/>
</dbReference>
<dbReference type="STRING" id="1072256.CUTER_06195"/>
<keyword evidence="6 9" id="KW-1133">Transmembrane helix</keyword>
<dbReference type="GO" id="GO:0015450">
    <property type="term" value="F:protein-transporting ATPase activity"/>
    <property type="evidence" value="ECO:0007669"/>
    <property type="project" value="InterPro"/>
</dbReference>
<keyword evidence="3 9" id="KW-1003">Cell membrane</keyword>
<dbReference type="RefSeq" id="WP_047259686.1">
    <property type="nucleotide sequence ID" value="NZ_CP011546.1"/>
</dbReference>
<comment type="similarity">
    <text evidence="9">Belongs to the SecD/SecF family. SecD subfamily.</text>
</comment>
<dbReference type="AlphaFoldDB" id="A0A0G3HET7"/>
<feature type="transmembrane region" description="Helical" evidence="9">
    <location>
        <begin position="541"/>
        <end position="568"/>
    </location>
</feature>
<feature type="transmembrane region" description="Helical" evidence="9">
    <location>
        <begin position="437"/>
        <end position="461"/>
    </location>
</feature>